<keyword evidence="3" id="KW-0540">Nuclease</keyword>
<dbReference type="GO" id="GO:0004527">
    <property type="term" value="F:exonuclease activity"/>
    <property type="evidence" value="ECO:0007669"/>
    <property type="project" value="UniProtKB-KW"/>
</dbReference>
<name>S8DU47_9LAMI</name>
<comment type="function">
    <text evidence="7">3'-5' exonuclease degrading single-stranded small RNAs.</text>
</comment>
<feature type="domain" description="Exonuclease" evidence="9">
    <location>
        <begin position="68"/>
        <end position="228"/>
    </location>
</feature>
<evidence type="ECO:0000256" key="2">
    <source>
        <dbReference type="ARBA" id="ARBA00006357"/>
    </source>
</evidence>
<dbReference type="InterPro" id="IPR036397">
    <property type="entry name" value="RNaseH_sf"/>
</dbReference>
<dbReference type="InterPro" id="IPR047021">
    <property type="entry name" value="REXO1/3/4-like"/>
</dbReference>
<dbReference type="AlphaFoldDB" id="S8DU47"/>
<keyword evidence="4" id="KW-0378">Hydrolase</keyword>
<dbReference type="Pfam" id="PF00929">
    <property type="entry name" value="RNase_T"/>
    <property type="match status" value="1"/>
</dbReference>
<dbReference type="SUPFAM" id="SSF53098">
    <property type="entry name" value="Ribonuclease H-like"/>
    <property type="match status" value="1"/>
</dbReference>
<feature type="non-terminal residue" evidence="10">
    <location>
        <position position="1"/>
    </location>
</feature>
<dbReference type="PANTHER" id="PTHR12801:SF115">
    <property type="entry name" value="FI18136P1-RELATED"/>
    <property type="match status" value="1"/>
</dbReference>
<evidence type="ECO:0000256" key="8">
    <source>
        <dbReference type="SAM" id="MobiDB-lite"/>
    </source>
</evidence>
<dbReference type="Gene3D" id="3.30.420.10">
    <property type="entry name" value="Ribonuclease H-like superfamily/Ribonuclease H"/>
    <property type="match status" value="1"/>
</dbReference>
<protein>
    <recommendedName>
        <fullName evidence="9">Exonuclease domain-containing protein</fullName>
    </recommendedName>
</protein>
<evidence type="ECO:0000259" key="9">
    <source>
        <dbReference type="SMART" id="SM00479"/>
    </source>
</evidence>
<organism evidence="10 11">
    <name type="scientific">Genlisea aurea</name>
    <dbReference type="NCBI Taxonomy" id="192259"/>
    <lineage>
        <taxon>Eukaryota</taxon>
        <taxon>Viridiplantae</taxon>
        <taxon>Streptophyta</taxon>
        <taxon>Embryophyta</taxon>
        <taxon>Tracheophyta</taxon>
        <taxon>Spermatophyta</taxon>
        <taxon>Magnoliopsida</taxon>
        <taxon>eudicotyledons</taxon>
        <taxon>Gunneridae</taxon>
        <taxon>Pentapetalae</taxon>
        <taxon>asterids</taxon>
        <taxon>lamiids</taxon>
        <taxon>Lamiales</taxon>
        <taxon>Lentibulariaceae</taxon>
        <taxon>Genlisea</taxon>
    </lineage>
</organism>
<comment type="caution">
    <text evidence="10">The sequence shown here is derived from an EMBL/GenBank/DDBJ whole genome shotgun (WGS) entry which is preliminary data.</text>
</comment>
<dbReference type="CDD" id="cd00590">
    <property type="entry name" value="RRM_SF"/>
    <property type="match status" value="1"/>
</dbReference>
<keyword evidence="5" id="KW-0269">Exonuclease</keyword>
<sequence>VQFFEKVLISHSNREKAADFTNSSPDNESAVQRLVRLTLGHRLYPMEYSLPSYDEDWTVIRTDRNSDKLIAIDCEMVLCKDGSEALVRVCAVDRKLKVKIDEIVNPQKDIEDYRTSITGIKAEDLAEATCSLNDVQKLLKRLLSRGAVLTGHSLNNDLHALKMDYARVIDTSYIFKYDGTATRRPSLSFLCKSVLNYELREKGNPHNCLDDARAVMRLVLARLEGKTDGSVAADEEETENTNLIVHRIPADVTVEDLKTIIPGKFSLQVKGTKKGKRDTFYTAIASFENVPDVAEAFEDLEGDLEKDSSGRPQKVIRFLLKSGVSGTLCVCVSGNVPLPPKKRSGDEDGDVAPPSKKWRRDDEEEKEREMERLKEELKKKDEEIKNLGKIIAALARKQGL</sequence>
<dbReference type="CDD" id="cd06145">
    <property type="entry name" value="REX1_like"/>
    <property type="match status" value="1"/>
</dbReference>
<evidence type="ECO:0000256" key="4">
    <source>
        <dbReference type="ARBA" id="ARBA00022801"/>
    </source>
</evidence>
<dbReference type="OrthoDB" id="16516at2759"/>
<dbReference type="InterPro" id="IPR012337">
    <property type="entry name" value="RNaseH-like_sf"/>
</dbReference>
<keyword evidence="6" id="KW-0539">Nucleus</keyword>
<keyword evidence="11" id="KW-1185">Reference proteome</keyword>
<dbReference type="SMART" id="SM00479">
    <property type="entry name" value="EXOIII"/>
    <property type="match status" value="1"/>
</dbReference>
<dbReference type="Proteomes" id="UP000015453">
    <property type="component" value="Unassembled WGS sequence"/>
</dbReference>
<evidence type="ECO:0000256" key="5">
    <source>
        <dbReference type="ARBA" id="ARBA00022839"/>
    </source>
</evidence>
<dbReference type="FunFam" id="3.30.420.10:FF:000080">
    <property type="entry name" value="Small RNA degrading nuclease 3"/>
    <property type="match status" value="1"/>
</dbReference>
<dbReference type="PANTHER" id="PTHR12801">
    <property type="entry name" value="RNA EXONUCLEASE REXO1 / RECO3 FAMILY MEMBER-RELATED"/>
    <property type="match status" value="1"/>
</dbReference>
<evidence type="ECO:0000313" key="11">
    <source>
        <dbReference type="Proteomes" id="UP000015453"/>
    </source>
</evidence>
<dbReference type="InterPro" id="IPR013520">
    <property type="entry name" value="Ribonucl_H"/>
</dbReference>
<feature type="region of interest" description="Disordered" evidence="8">
    <location>
        <begin position="339"/>
        <end position="368"/>
    </location>
</feature>
<evidence type="ECO:0000256" key="3">
    <source>
        <dbReference type="ARBA" id="ARBA00022722"/>
    </source>
</evidence>
<evidence type="ECO:0000313" key="10">
    <source>
        <dbReference type="EMBL" id="EPS66728.1"/>
    </source>
</evidence>
<dbReference type="InterPro" id="IPR034922">
    <property type="entry name" value="REX1-like_exo"/>
</dbReference>
<comment type="similarity">
    <text evidence="2">Belongs to the REXO1/REXO3 family.</text>
</comment>
<gene>
    <name evidence="10" type="ORF">M569_08050</name>
</gene>
<evidence type="ECO:0000256" key="6">
    <source>
        <dbReference type="ARBA" id="ARBA00023242"/>
    </source>
</evidence>
<dbReference type="EMBL" id="AUSU01003507">
    <property type="protein sequence ID" value="EPS66728.1"/>
    <property type="molecule type" value="Genomic_DNA"/>
</dbReference>
<reference evidence="10 11" key="1">
    <citation type="journal article" date="2013" name="BMC Genomics">
        <title>The miniature genome of a carnivorous plant Genlisea aurea contains a low number of genes and short non-coding sequences.</title>
        <authorList>
            <person name="Leushkin E.V."/>
            <person name="Sutormin R.A."/>
            <person name="Nabieva E.R."/>
            <person name="Penin A.A."/>
            <person name="Kondrashov A.S."/>
            <person name="Logacheva M.D."/>
        </authorList>
    </citation>
    <scope>NUCLEOTIDE SEQUENCE [LARGE SCALE GENOMIC DNA]</scope>
</reference>
<proteinExistence type="inferred from homology"/>
<dbReference type="GO" id="GO:0003676">
    <property type="term" value="F:nucleic acid binding"/>
    <property type="evidence" value="ECO:0007669"/>
    <property type="project" value="InterPro"/>
</dbReference>
<evidence type="ECO:0000256" key="1">
    <source>
        <dbReference type="ARBA" id="ARBA00004123"/>
    </source>
</evidence>
<dbReference type="GO" id="GO:0005634">
    <property type="term" value="C:nucleus"/>
    <property type="evidence" value="ECO:0007669"/>
    <property type="project" value="UniProtKB-SubCell"/>
</dbReference>
<accession>S8DU47</accession>
<evidence type="ECO:0000256" key="7">
    <source>
        <dbReference type="ARBA" id="ARBA00053817"/>
    </source>
</evidence>
<comment type="subcellular location">
    <subcellularLocation>
        <location evidence="1">Nucleus</location>
    </subcellularLocation>
</comment>